<evidence type="ECO:0000313" key="1">
    <source>
        <dbReference type="EMBL" id="SFO91884.1"/>
    </source>
</evidence>
<evidence type="ECO:0000313" key="2">
    <source>
        <dbReference type="Proteomes" id="UP000198727"/>
    </source>
</evidence>
<dbReference type="Proteomes" id="UP000198727">
    <property type="component" value="Unassembled WGS sequence"/>
</dbReference>
<name>A0A1I5L3L5_9PSEU</name>
<dbReference type="STRING" id="587909.SAMN05421810_101393"/>
<sequence>MSTRGQTVQDLADRMLALVRARDLDRLTTLVRRVVGKWSPERHLLRPLLSALVDGTAAAVRRAAAPVRPEHVFVLDITDEHEHEVGIDEVRPPLRAMLRAVLALLNGRPEDADYHVDLVAEDRDPVAQLEAVVHTLRWTASLSGEGPVGAER</sequence>
<keyword evidence="2" id="KW-1185">Reference proteome</keyword>
<proteinExistence type="predicted"/>
<reference evidence="2" key="1">
    <citation type="submission" date="2016-10" db="EMBL/GenBank/DDBJ databases">
        <authorList>
            <person name="Varghese N."/>
            <person name="Submissions S."/>
        </authorList>
    </citation>
    <scope>NUCLEOTIDE SEQUENCE [LARGE SCALE GENOMIC DNA]</scope>
    <source>
        <strain evidence="2">CGMCC 4.5579</strain>
    </source>
</reference>
<protein>
    <submittedName>
        <fullName evidence="1">Uncharacterized protein</fullName>
    </submittedName>
</protein>
<organism evidence="1 2">
    <name type="scientific">Amycolatopsis arida</name>
    <dbReference type="NCBI Taxonomy" id="587909"/>
    <lineage>
        <taxon>Bacteria</taxon>
        <taxon>Bacillati</taxon>
        <taxon>Actinomycetota</taxon>
        <taxon>Actinomycetes</taxon>
        <taxon>Pseudonocardiales</taxon>
        <taxon>Pseudonocardiaceae</taxon>
        <taxon>Amycolatopsis</taxon>
    </lineage>
</organism>
<gene>
    <name evidence="1" type="ORF">SAMN05421810_101393</name>
</gene>
<dbReference type="AlphaFoldDB" id="A0A1I5L3L5"/>
<dbReference type="EMBL" id="FOWW01000001">
    <property type="protein sequence ID" value="SFO91884.1"/>
    <property type="molecule type" value="Genomic_DNA"/>
</dbReference>
<accession>A0A1I5L3L5</accession>
<dbReference type="RefSeq" id="WP_092526918.1">
    <property type="nucleotide sequence ID" value="NZ_FOWW01000001.1"/>
</dbReference>